<dbReference type="SUPFAM" id="SSF52304">
    <property type="entry name" value="Type II 3-dehydroquinate dehydratase"/>
    <property type="match status" value="1"/>
</dbReference>
<keyword evidence="8" id="KW-1185">Reference proteome</keyword>
<proteinExistence type="inferred from homology"/>
<organism evidence="7 8">
    <name type="scientific">Dyella solisilvae</name>
    <dbReference type="NCBI Taxonomy" id="1920168"/>
    <lineage>
        <taxon>Bacteria</taxon>
        <taxon>Pseudomonadati</taxon>
        <taxon>Pseudomonadota</taxon>
        <taxon>Gammaproteobacteria</taxon>
        <taxon>Lysobacterales</taxon>
        <taxon>Rhodanobacteraceae</taxon>
        <taxon>Dyella</taxon>
    </lineage>
</organism>
<dbReference type="InterPro" id="IPR036441">
    <property type="entry name" value="DHquinase_II_sf"/>
</dbReference>
<comment type="pathway">
    <text evidence="2">Metabolic intermediate biosynthesis; chorismate biosynthesis; chorismate from D-erythrose 4-phosphate and phosphoenolpyruvate: step 3/7.</text>
</comment>
<evidence type="ECO:0000313" key="7">
    <source>
        <dbReference type="EMBL" id="RDI97574.1"/>
    </source>
</evidence>
<keyword evidence="6" id="KW-0456">Lyase</keyword>
<reference evidence="7 8" key="1">
    <citation type="submission" date="2018-07" db="EMBL/GenBank/DDBJ databases">
        <title>Dyella solisilvae sp. nov., isolated from the pine and broad-leaved mixed forest soil.</title>
        <authorList>
            <person name="Gao Z."/>
            <person name="Qiu L."/>
        </authorList>
    </citation>
    <scope>NUCLEOTIDE SEQUENCE [LARGE SCALE GENOMIC DNA]</scope>
    <source>
        <strain evidence="7 8">DHG54</strain>
    </source>
</reference>
<evidence type="ECO:0000256" key="1">
    <source>
        <dbReference type="ARBA" id="ARBA00001864"/>
    </source>
</evidence>
<dbReference type="EMBL" id="QQSY01000004">
    <property type="protein sequence ID" value="RDI97574.1"/>
    <property type="molecule type" value="Genomic_DNA"/>
</dbReference>
<dbReference type="EC" id="4.2.1.10" evidence="5"/>
<dbReference type="InterPro" id="IPR001874">
    <property type="entry name" value="DHquinase_II"/>
</dbReference>
<comment type="subunit">
    <text evidence="4">Homododecamer.</text>
</comment>
<sequence>MTHRPLSATVRHMTILILQGPHPGQRPLGEDISNGLRQLARAAGRTLSISRCAGLRELVGSIRSASRADTEFMLIDPGELAEQAREHPEEGLQDALAQLDSPYIDVHADSATTLETTEPQHGAPLATIVINGDLATSYRIALAIALRRLAA</sequence>
<protein>
    <recommendedName>
        <fullName evidence="5">3-dehydroquinate dehydratase</fullName>
        <ecNumber evidence="5">4.2.1.10</ecNumber>
    </recommendedName>
</protein>
<evidence type="ECO:0000256" key="6">
    <source>
        <dbReference type="ARBA" id="ARBA00023239"/>
    </source>
</evidence>
<dbReference type="UniPathway" id="UPA00053">
    <property type="reaction ID" value="UER00086"/>
</dbReference>
<evidence type="ECO:0000256" key="3">
    <source>
        <dbReference type="ARBA" id="ARBA00011037"/>
    </source>
</evidence>
<dbReference type="GO" id="GO:0009423">
    <property type="term" value="P:chorismate biosynthetic process"/>
    <property type="evidence" value="ECO:0007669"/>
    <property type="project" value="UniProtKB-UniPathway"/>
</dbReference>
<dbReference type="GO" id="GO:0003855">
    <property type="term" value="F:3-dehydroquinate dehydratase activity"/>
    <property type="evidence" value="ECO:0007669"/>
    <property type="project" value="UniProtKB-EC"/>
</dbReference>
<dbReference type="Gene3D" id="3.40.50.9100">
    <property type="entry name" value="Dehydroquinase, class II"/>
    <property type="match status" value="1"/>
</dbReference>
<evidence type="ECO:0000256" key="5">
    <source>
        <dbReference type="ARBA" id="ARBA00012060"/>
    </source>
</evidence>
<gene>
    <name evidence="7" type="ORF">DVT68_14860</name>
</gene>
<comment type="catalytic activity">
    <reaction evidence="1">
        <text>3-dehydroquinate = 3-dehydroshikimate + H2O</text>
        <dbReference type="Rhea" id="RHEA:21096"/>
        <dbReference type="ChEBI" id="CHEBI:15377"/>
        <dbReference type="ChEBI" id="CHEBI:16630"/>
        <dbReference type="ChEBI" id="CHEBI:32364"/>
        <dbReference type="EC" id="4.2.1.10"/>
    </reaction>
</comment>
<dbReference type="Pfam" id="PF01220">
    <property type="entry name" value="DHquinase_II"/>
    <property type="match status" value="1"/>
</dbReference>
<comment type="caution">
    <text evidence="7">The sequence shown here is derived from an EMBL/GenBank/DDBJ whole genome shotgun (WGS) entry which is preliminary data.</text>
</comment>
<name>A0A370K4L2_9GAMM</name>
<dbReference type="Proteomes" id="UP000254711">
    <property type="component" value="Unassembled WGS sequence"/>
</dbReference>
<evidence type="ECO:0000256" key="4">
    <source>
        <dbReference type="ARBA" id="ARBA00011193"/>
    </source>
</evidence>
<evidence type="ECO:0000256" key="2">
    <source>
        <dbReference type="ARBA" id="ARBA00004902"/>
    </source>
</evidence>
<accession>A0A370K4L2</accession>
<evidence type="ECO:0000313" key="8">
    <source>
        <dbReference type="Proteomes" id="UP000254711"/>
    </source>
</evidence>
<dbReference type="AlphaFoldDB" id="A0A370K4L2"/>
<comment type="similarity">
    <text evidence="3">Belongs to the type-II 3-dehydroquinase family.</text>
</comment>